<sequence length="126" mass="13977">MIDEKRGERHPDFFKSPEELAREAGKLEDEGVPNGPLDYERASADELLAAAESAARAEKVEQYREYRRAVESGDIQVSLPSKEDLEGLLAGELSPELRSKVEEDLEIHRIAAEERARAAAEKASDA</sequence>
<gene>
    <name evidence="1" type="ORF">COV59_00620</name>
</gene>
<evidence type="ECO:0000313" key="1">
    <source>
        <dbReference type="EMBL" id="PIR04468.1"/>
    </source>
</evidence>
<dbReference type="AlphaFoldDB" id="A0A2H0N6F9"/>
<reference evidence="1 2" key="1">
    <citation type="submission" date="2017-09" db="EMBL/GenBank/DDBJ databases">
        <title>Depth-based differentiation of microbial function through sediment-hosted aquifers and enrichment of novel symbionts in the deep terrestrial subsurface.</title>
        <authorList>
            <person name="Probst A.J."/>
            <person name="Ladd B."/>
            <person name="Jarett J.K."/>
            <person name="Geller-Mcgrath D.E."/>
            <person name="Sieber C.M."/>
            <person name="Emerson J.B."/>
            <person name="Anantharaman K."/>
            <person name="Thomas B.C."/>
            <person name="Malmstrom R."/>
            <person name="Stieglmeier M."/>
            <person name="Klingl A."/>
            <person name="Woyke T."/>
            <person name="Ryan C.M."/>
            <person name="Banfield J.F."/>
        </authorList>
    </citation>
    <scope>NUCLEOTIDE SEQUENCE [LARGE SCALE GENOMIC DNA]</scope>
    <source>
        <strain evidence="1">CG11_big_fil_rev_8_21_14_0_20_39_34</strain>
    </source>
</reference>
<protein>
    <submittedName>
        <fullName evidence="1">Uncharacterized protein</fullName>
    </submittedName>
</protein>
<dbReference type="EMBL" id="PCWN01000002">
    <property type="protein sequence ID" value="PIR04468.1"/>
    <property type="molecule type" value="Genomic_DNA"/>
</dbReference>
<organism evidence="1 2">
    <name type="scientific">Candidatus Magasanikbacteria bacterium CG11_big_fil_rev_8_21_14_0_20_39_34</name>
    <dbReference type="NCBI Taxonomy" id="1974653"/>
    <lineage>
        <taxon>Bacteria</taxon>
        <taxon>Candidatus Magasanikiibacteriota</taxon>
    </lineage>
</organism>
<proteinExistence type="predicted"/>
<accession>A0A2H0N6F9</accession>
<comment type="caution">
    <text evidence="1">The sequence shown here is derived from an EMBL/GenBank/DDBJ whole genome shotgun (WGS) entry which is preliminary data.</text>
</comment>
<name>A0A2H0N6F9_9BACT</name>
<dbReference type="Proteomes" id="UP000229600">
    <property type="component" value="Unassembled WGS sequence"/>
</dbReference>
<evidence type="ECO:0000313" key="2">
    <source>
        <dbReference type="Proteomes" id="UP000229600"/>
    </source>
</evidence>